<keyword evidence="2" id="KW-1185">Reference proteome</keyword>
<reference evidence="1 2" key="1">
    <citation type="journal article" date="2016" name="Front. Microbiol.">
        <title>Comparative Genomics Analysis of Streptomyces Species Reveals Their Adaptation to the Marine Environment and Their Diversity at the Genomic Level.</title>
        <authorList>
            <person name="Tian X."/>
            <person name="Zhang Z."/>
            <person name="Yang T."/>
            <person name="Chen M."/>
            <person name="Li J."/>
            <person name="Chen F."/>
            <person name="Yang J."/>
            <person name="Li W."/>
            <person name="Zhang B."/>
            <person name="Zhang Z."/>
            <person name="Wu J."/>
            <person name="Zhang C."/>
            <person name="Long L."/>
            <person name="Xiao J."/>
        </authorList>
    </citation>
    <scope>NUCLEOTIDE SEQUENCE [LARGE SCALE GENOMIC DNA]</scope>
    <source>
        <strain evidence="1 2">SCSIO 10429</strain>
    </source>
</reference>
<name>A0A1E7L1X4_9ACTN</name>
<protein>
    <submittedName>
        <fullName evidence="1">Trehalose phosphatase</fullName>
    </submittedName>
</protein>
<comment type="caution">
    <text evidence="1">The sequence shown here is derived from an EMBL/GenBank/DDBJ whole genome shotgun (WGS) entry which is preliminary data.</text>
</comment>
<sequence>MAAVPTPRTRAGRDGLAAILAEPQRALVAFDFDGTLAPIVADPAEARAHPGAVP</sequence>
<feature type="non-terminal residue" evidence="1">
    <location>
        <position position="54"/>
    </location>
</feature>
<proteinExistence type="predicted"/>
<dbReference type="Gene3D" id="3.40.50.1000">
    <property type="entry name" value="HAD superfamily/HAD-like"/>
    <property type="match status" value="1"/>
</dbReference>
<gene>
    <name evidence="1" type="ORF">AN218_18740</name>
</gene>
<dbReference type="InterPro" id="IPR023214">
    <property type="entry name" value="HAD_sf"/>
</dbReference>
<dbReference type="AlphaFoldDB" id="A0A1E7L1X4"/>
<evidence type="ECO:0000313" key="1">
    <source>
        <dbReference type="EMBL" id="OEV10195.1"/>
    </source>
</evidence>
<evidence type="ECO:0000313" key="2">
    <source>
        <dbReference type="Proteomes" id="UP000176005"/>
    </source>
</evidence>
<organism evidence="1 2">
    <name type="scientific">Streptomyces nanshensis</name>
    <dbReference type="NCBI Taxonomy" id="518642"/>
    <lineage>
        <taxon>Bacteria</taxon>
        <taxon>Bacillati</taxon>
        <taxon>Actinomycetota</taxon>
        <taxon>Actinomycetes</taxon>
        <taxon>Kitasatosporales</taxon>
        <taxon>Streptomycetaceae</taxon>
        <taxon>Streptomyces</taxon>
    </lineage>
</organism>
<accession>A0A1E7L1X4</accession>
<dbReference type="Proteomes" id="UP000176005">
    <property type="component" value="Unassembled WGS sequence"/>
</dbReference>
<dbReference type="EMBL" id="LJGW01000316">
    <property type="protein sequence ID" value="OEV10195.1"/>
    <property type="molecule type" value="Genomic_DNA"/>
</dbReference>